<evidence type="ECO:0000313" key="1">
    <source>
        <dbReference type="EMBL" id="MDN3713657.1"/>
    </source>
</evidence>
<evidence type="ECO:0000313" key="2">
    <source>
        <dbReference type="Proteomes" id="UP001243846"/>
    </source>
</evidence>
<dbReference type="Proteomes" id="UP001243846">
    <property type="component" value="Unassembled WGS sequence"/>
</dbReference>
<protein>
    <recommendedName>
        <fullName evidence="3">DUF1236 domain-containing protein</fullName>
    </recommendedName>
</protein>
<gene>
    <name evidence="1" type="ORF">QWZ10_21365</name>
</gene>
<dbReference type="EMBL" id="JAUFRC010000002">
    <property type="protein sequence ID" value="MDN3713657.1"/>
    <property type="molecule type" value="Genomic_DNA"/>
</dbReference>
<reference evidence="2" key="1">
    <citation type="journal article" date="2019" name="Int. J. Syst. Evol. Microbiol.">
        <title>The Global Catalogue of Microorganisms (GCM) 10K type strain sequencing project: providing services to taxonomists for standard genome sequencing and annotation.</title>
        <authorList>
            <consortium name="The Broad Institute Genomics Platform"/>
            <consortium name="The Broad Institute Genome Sequencing Center for Infectious Disease"/>
            <person name="Wu L."/>
            <person name="Ma J."/>
        </authorList>
    </citation>
    <scope>NUCLEOTIDE SEQUENCE [LARGE SCALE GENOMIC DNA]</scope>
    <source>
        <strain evidence="2">CECT 8482</strain>
    </source>
</reference>
<accession>A0ABT8DA37</accession>
<sequence length="70" mass="8539">MPPQQGQAHRASLGQNVGDLLRVRDYTYINNPQRFSLPENGNWRYYRRDGRIYRVDSQTQRIQRIYNERR</sequence>
<evidence type="ECO:0008006" key="3">
    <source>
        <dbReference type="Google" id="ProtNLM"/>
    </source>
</evidence>
<organism evidence="1 2">
    <name type="scientific">Paracoccus cavernae</name>
    <dbReference type="NCBI Taxonomy" id="1571207"/>
    <lineage>
        <taxon>Bacteria</taxon>
        <taxon>Pseudomonadati</taxon>
        <taxon>Pseudomonadota</taxon>
        <taxon>Alphaproteobacteria</taxon>
        <taxon>Rhodobacterales</taxon>
        <taxon>Paracoccaceae</taxon>
        <taxon>Paracoccus</taxon>
    </lineage>
</organism>
<proteinExistence type="predicted"/>
<comment type="caution">
    <text evidence="1">The sequence shown here is derived from an EMBL/GenBank/DDBJ whole genome shotgun (WGS) entry which is preliminary data.</text>
</comment>
<keyword evidence="2" id="KW-1185">Reference proteome</keyword>
<name>A0ABT8DA37_9RHOB</name>